<dbReference type="RefSeq" id="WP_157562311.1">
    <property type="nucleotide sequence ID" value="NZ_WQKZ01000001.1"/>
</dbReference>
<accession>A0A7K1TB06</accession>
<keyword evidence="2" id="KW-0732">Signal</keyword>
<keyword evidence="4" id="KW-1185">Reference proteome</keyword>
<name>A0A7K1TB06_9BACT</name>
<feature type="region of interest" description="Disordered" evidence="1">
    <location>
        <begin position="31"/>
        <end position="79"/>
    </location>
</feature>
<dbReference type="Proteomes" id="UP000441336">
    <property type="component" value="Unassembled WGS sequence"/>
</dbReference>
<reference evidence="3 4" key="1">
    <citation type="submission" date="2019-12" db="EMBL/GenBank/DDBJ databases">
        <title>Hymenobacter sp. HMF4947 Genome sequencing and assembly.</title>
        <authorList>
            <person name="Kang H."/>
            <person name="Cha I."/>
            <person name="Kim H."/>
            <person name="Joh K."/>
        </authorList>
    </citation>
    <scope>NUCLEOTIDE SEQUENCE [LARGE SCALE GENOMIC DNA]</scope>
    <source>
        <strain evidence="3 4">HMF4947</strain>
    </source>
</reference>
<comment type="caution">
    <text evidence="3">The sequence shown here is derived from an EMBL/GenBank/DDBJ whole genome shotgun (WGS) entry which is preliminary data.</text>
</comment>
<evidence type="ECO:0000256" key="2">
    <source>
        <dbReference type="SAM" id="SignalP"/>
    </source>
</evidence>
<dbReference type="EMBL" id="WQKZ01000001">
    <property type="protein sequence ID" value="MVN75584.1"/>
    <property type="molecule type" value="Genomic_DNA"/>
</dbReference>
<feature type="chain" id="PRO_5029584357" evidence="2">
    <location>
        <begin position="27"/>
        <end position="79"/>
    </location>
</feature>
<protein>
    <submittedName>
        <fullName evidence="3">Uncharacterized protein</fullName>
    </submittedName>
</protein>
<feature type="signal peptide" evidence="2">
    <location>
        <begin position="1"/>
        <end position="26"/>
    </location>
</feature>
<evidence type="ECO:0000313" key="3">
    <source>
        <dbReference type="EMBL" id="MVN75584.1"/>
    </source>
</evidence>
<gene>
    <name evidence="3" type="ORF">GO988_04520</name>
</gene>
<dbReference type="AlphaFoldDB" id="A0A7K1TB06"/>
<sequence>MKFFTWFALATIAIVLIARFKPQAPAEPIIPTELKESQGDPNRDENAPPARSEEEGRRDAEAKQGGSTYVAPGFRPAVA</sequence>
<organism evidence="3 4">
    <name type="scientific">Hymenobacter ginkgonis</name>
    <dbReference type="NCBI Taxonomy" id="2682976"/>
    <lineage>
        <taxon>Bacteria</taxon>
        <taxon>Pseudomonadati</taxon>
        <taxon>Bacteroidota</taxon>
        <taxon>Cytophagia</taxon>
        <taxon>Cytophagales</taxon>
        <taxon>Hymenobacteraceae</taxon>
        <taxon>Hymenobacter</taxon>
    </lineage>
</organism>
<proteinExistence type="predicted"/>
<evidence type="ECO:0000256" key="1">
    <source>
        <dbReference type="SAM" id="MobiDB-lite"/>
    </source>
</evidence>
<feature type="compositionally biased region" description="Basic and acidic residues" evidence="1">
    <location>
        <begin position="33"/>
        <end position="62"/>
    </location>
</feature>
<evidence type="ECO:0000313" key="4">
    <source>
        <dbReference type="Proteomes" id="UP000441336"/>
    </source>
</evidence>